<evidence type="ECO:0000313" key="4">
    <source>
        <dbReference type="Proteomes" id="UP001570846"/>
    </source>
</evidence>
<reference evidence="2 4" key="3">
    <citation type="submission" date="2024-08" db="EMBL/GenBank/DDBJ databases">
        <authorList>
            <person name="Wei W."/>
        </authorList>
    </citation>
    <scope>NUCLEOTIDE SEQUENCE [LARGE SCALE GENOMIC DNA]</scope>
    <source>
        <strain evidence="2 4">XU2</strain>
    </source>
</reference>
<name>A0A5M8Q8N0_9BACT</name>
<dbReference type="OrthoDB" id="947434at2"/>
<organism evidence="1 3">
    <name type="scientific">Rufibacter glacialis</name>
    <dbReference type="NCBI Taxonomy" id="1259555"/>
    <lineage>
        <taxon>Bacteria</taxon>
        <taxon>Pseudomonadati</taxon>
        <taxon>Bacteroidota</taxon>
        <taxon>Cytophagia</taxon>
        <taxon>Cytophagales</taxon>
        <taxon>Hymenobacteraceae</taxon>
        <taxon>Rufibacter</taxon>
    </lineage>
</organism>
<evidence type="ECO:0000313" key="2">
    <source>
        <dbReference type="EMBL" id="MFA1772257.1"/>
    </source>
</evidence>
<evidence type="ECO:0000313" key="3">
    <source>
        <dbReference type="Proteomes" id="UP000323866"/>
    </source>
</evidence>
<reference evidence="1 3" key="2">
    <citation type="submission" date="2019-09" db="EMBL/GenBank/DDBJ databases">
        <title>A bacterium isolated from glacier soil.</title>
        <authorList>
            <person name="Liu Q."/>
        </authorList>
    </citation>
    <scope>NUCLEOTIDE SEQUENCE [LARGE SCALE GENOMIC DNA]</scope>
    <source>
        <strain evidence="1 3">MDT1-10-3</strain>
    </source>
</reference>
<sequence>MLGGGNATLRGQIKYIAIPVLARITVDSLFFEFANTVSFLLKSYGKMEHVSVSIKEYTNKVDFSYAASLRYQFTEGLGLGLRYNGGISKIYKEGSENFEAGKVHNSVFQLSLSFMLGGR</sequence>
<gene>
    <name evidence="2" type="ORF">ACD591_13235</name>
    <name evidence="1" type="ORF">FOE74_18995</name>
</gene>
<dbReference type="Proteomes" id="UP001570846">
    <property type="component" value="Unassembled WGS sequence"/>
</dbReference>
<evidence type="ECO:0000313" key="1">
    <source>
        <dbReference type="EMBL" id="KAA6431180.1"/>
    </source>
</evidence>
<dbReference type="EMBL" id="VKKZ01000024">
    <property type="protein sequence ID" value="KAA6431180.1"/>
    <property type="molecule type" value="Genomic_DNA"/>
</dbReference>
<accession>A0A5M8Q8N0</accession>
<dbReference type="RefSeq" id="WP_149100207.1">
    <property type="nucleotide sequence ID" value="NZ_BMMG01000007.1"/>
</dbReference>
<protein>
    <recommendedName>
        <fullName evidence="5">PorT family protein</fullName>
    </recommendedName>
</protein>
<reference evidence="1 3" key="1">
    <citation type="submission" date="2019-07" db="EMBL/GenBank/DDBJ databases">
        <authorList>
            <person name="Qu J.-H."/>
        </authorList>
    </citation>
    <scope>NUCLEOTIDE SEQUENCE [LARGE SCALE GENOMIC DNA]</scope>
    <source>
        <strain evidence="1 3">MDT1-10-3</strain>
    </source>
</reference>
<proteinExistence type="predicted"/>
<dbReference type="Proteomes" id="UP000323866">
    <property type="component" value="Unassembled WGS sequence"/>
</dbReference>
<keyword evidence="4" id="KW-1185">Reference proteome</keyword>
<comment type="caution">
    <text evidence="1">The sequence shown here is derived from an EMBL/GenBank/DDBJ whole genome shotgun (WGS) entry which is preliminary data.</text>
</comment>
<dbReference type="EMBL" id="JBGOGF010000007">
    <property type="protein sequence ID" value="MFA1772257.1"/>
    <property type="molecule type" value="Genomic_DNA"/>
</dbReference>
<dbReference type="AlphaFoldDB" id="A0A5M8Q8N0"/>
<evidence type="ECO:0008006" key="5">
    <source>
        <dbReference type="Google" id="ProtNLM"/>
    </source>
</evidence>